<dbReference type="OrthoDB" id="420422at2759"/>
<dbReference type="GO" id="GO:0042148">
    <property type="term" value="P:DNA strand invasion"/>
    <property type="evidence" value="ECO:0007669"/>
    <property type="project" value="TreeGrafter"/>
</dbReference>
<dbReference type="GO" id="GO:0033063">
    <property type="term" value="C:Rad51B-Rad51C-Rad51D-XRCC2 complex"/>
    <property type="evidence" value="ECO:0007669"/>
    <property type="project" value="InterPro"/>
</dbReference>
<comment type="caution">
    <text evidence="1">The sequence shown here is derived from an EMBL/GenBank/DDBJ whole genome shotgun (WGS) entry which is preliminary data.</text>
</comment>
<protein>
    <recommendedName>
        <fullName evidence="3">DNA recombination and repair protein Rad51-like C-terminal domain-containing protein</fullName>
    </recommendedName>
</protein>
<dbReference type="GO" id="GO:0000724">
    <property type="term" value="P:double-strand break repair via homologous recombination"/>
    <property type="evidence" value="ECO:0007669"/>
    <property type="project" value="InterPro"/>
</dbReference>
<dbReference type="InterPro" id="IPR030547">
    <property type="entry name" value="XRCC2"/>
</dbReference>
<dbReference type="Gene3D" id="3.40.50.300">
    <property type="entry name" value="P-loop containing nucleotide triphosphate hydrolases"/>
    <property type="match status" value="1"/>
</dbReference>
<keyword evidence="2" id="KW-1185">Reference proteome</keyword>
<evidence type="ECO:0000313" key="2">
    <source>
        <dbReference type="Proteomes" id="UP000663880"/>
    </source>
</evidence>
<gene>
    <name evidence="1" type="ORF">PMACD_LOCUS2467</name>
</gene>
<proteinExistence type="predicted"/>
<dbReference type="Proteomes" id="UP000663880">
    <property type="component" value="Unassembled WGS sequence"/>
</dbReference>
<dbReference type="GO" id="GO:0005657">
    <property type="term" value="C:replication fork"/>
    <property type="evidence" value="ECO:0007669"/>
    <property type="project" value="InterPro"/>
</dbReference>
<sequence>MALNFKLESGVQLLSRLSKKSVIENFYPTLFKCGPEKDEVIEIFSNNSANPLLYDLISEALLPHLVGGVETGIVFFNTDGNFDKNKFIELFKHKLYTNVTEKKIINLNDEAMDIIINGCLNNFTVIDVYDPSQFIVSVQNLDNMLMKHSNISLIIFNTLSAFYWSEQSFKVTKMDLYLKKLLKFVQRITKDFKVVILYTRPEYFCSSKEAIENLEPCCSMPTEERINYRLQVKYSSNNSDCNYVVVQTADKLVKIPFILINGNISWQS</sequence>
<dbReference type="AlphaFoldDB" id="A0A821NC17"/>
<dbReference type="InterPro" id="IPR027417">
    <property type="entry name" value="P-loop_NTPase"/>
</dbReference>
<accession>A0A821NC17</accession>
<dbReference type="GO" id="GO:0000400">
    <property type="term" value="F:four-way junction DNA binding"/>
    <property type="evidence" value="ECO:0007669"/>
    <property type="project" value="TreeGrafter"/>
</dbReference>
<dbReference type="SUPFAM" id="SSF52540">
    <property type="entry name" value="P-loop containing nucleoside triphosphate hydrolases"/>
    <property type="match status" value="1"/>
</dbReference>
<reference evidence="1" key="1">
    <citation type="submission" date="2021-02" db="EMBL/GenBank/DDBJ databases">
        <authorList>
            <person name="Steward A R."/>
        </authorList>
    </citation>
    <scope>NUCLEOTIDE SEQUENCE</scope>
</reference>
<name>A0A821NC17_9NEOP</name>
<evidence type="ECO:0000313" key="1">
    <source>
        <dbReference type="EMBL" id="CAF4783390.1"/>
    </source>
</evidence>
<dbReference type="GO" id="GO:0005813">
    <property type="term" value="C:centrosome"/>
    <property type="evidence" value="ECO:0007669"/>
    <property type="project" value="TreeGrafter"/>
</dbReference>
<evidence type="ECO:0008006" key="3">
    <source>
        <dbReference type="Google" id="ProtNLM"/>
    </source>
</evidence>
<dbReference type="PANTHER" id="PTHR46644:SF2">
    <property type="entry name" value="DNA REPAIR PROTEIN XRCC2"/>
    <property type="match status" value="1"/>
</dbReference>
<organism evidence="1 2">
    <name type="scientific">Pieris macdunnoughi</name>
    <dbReference type="NCBI Taxonomy" id="345717"/>
    <lineage>
        <taxon>Eukaryota</taxon>
        <taxon>Metazoa</taxon>
        <taxon>Ecdysozoa</taxon>
        <taxon>Arthropoda</taxon>
        <taxon>Hexapoda</taxon>
        <taxon>Insecta</taxon>
        <taxon>Pterygota</taxon>
        <taxon>Neoptera</taxon>
        <taxon>Endopterygota</taxon>
        <taxon>Lepidoptera</taxon>
        <taxon>Glossata</taxon>
        <taxon>Ditrysia</taxon>
        <taxon>Papilionoidea</taxon>
        <taxon>Pieridae</taxon>
        <taxon>Pierinae</taxon>
        <taxon>Pieris</taxon>
    </lineage>
</organism>
<dbReference type="EMBL" id="CAJOBZ010000004">
    <property type="protein sequence ID" value="CAF4783390.1"/>
    <property type="molecule type" value="Genomic_DNA"/>
</dbReference>
<dbReference type="PANTHER" id="PTHR46644">
    <property type="entry name" value="DNA REPAIR PROTEIN XRCC2"/>
    <property type="match status" value="1"/>
</dbReference>